<evidence type="ECO:0000313" key="3">
    <source>
        <dbReference type="Proteomes" id="UP000054166"/>
    </source>
</evidence>
<evidence type="ECO:0000256" key="1">
    <source>
        <dbReference type="SAM" id="MobiDB-lite"/>
    </source>
</evidence>
<dbReference type="OrthoDB" id="2910749at2759"/>
<keyword evidence="3" id="KW-1185">Reference proteome</keyword>
<proteinExistence type="predicted"/>
<reference evidence="2 3" key="1">
    <citation type="submission" date="2014-04" db="EMBL/GenBank/DDBJ databases">
        <authorList>
            <consortium name="DOE Joint Genome Institute"/>
            <person name="Kuo A."/>
            <person name="Tarkka M."/>
            <person name="Buscot F."/>
            <person name="Kohler A."/>
            <person name="Nagy L.G."/>
            <person name="Floudas D."/>
            <person name="Copeland A."/>
            <person name="Barry K.W."/>
            <person name="Cichocki N."/>
            <person name="Veneault-Fourrey C."/>
            <person name="LaButti K."/>
            <person name="Lindquist E.A."/>
            <person name="Lipzen A."/>
            <person name="Lundell T."/>
            <person name="Morin E."/>
            <person name="Murat C."/>
            <person name="Sun H."/>
            <person name="Tunlid A."/>
            <person name="Henrissat B."/>
            <person name="Grigoriev I.V."/>
            <person name="Hibbett D.S."/>
            <person name="Martin F."/>
            <person name="Nordberg H.P."/>
            <person name="Cantor M.N."/>
            <person name="Hua S.X."/>
        </authorList>
    </citation>
    <scope>NUCLEOTIDE SEQUENCE [LARGE SCALE GENOMIC DNA]</scope>
    <source>
        <strain evidence="2 3">F 1598</strain>
    </source>
</reference>
<protein>
    <submittedName>
        <fullName evidence="2">Uncharacterized protein</fullName>
    </submittedName>
</protein>
<name>A0A0C3FJJ4_PILCF</name>
<dbReference type="InParanoid" id="A0A0C3FJJ4"/>
<evidence type="ECO:0000313" key="2">
    <source>
        <dbReference type="EMBL" id="KIM79994.1"/>
    </source>
</evidence>
<dbReference type="EMBL" id="KN833006">
    <property type="protein sequence ID" value="KIM79994.1"/>
    <property type="molecule type" value="Genomic_DNA"/>
</dbReference>
<feature type="region of interest" description="Disordered" evidence="1">
    <location>
        <begin position="350"/>
        <end position="372"/>
    </location>
</feature>
<dbReference type="HOGENOM" id="CLU_044166_0_0_1"/>
<dbReference type="AlphaFoldDB" id="A0A0C3FJJ4"/>
<organism evidence="2 3">
    <name type="scientific">Piloderma croceum (strain F 1598)</name>
    <dbReference type="NCBI Taxonomy" id="765440"/>
    <lineage>
        <taxon>Eukaryota</taxon>
        <taxon>Fungi</taxon>
        <taxon>Dikarya</taxon>
        <taxon>Basidiomycota</taxon>
        <taxon>Agaricomycotina</taxon>
        <taxon>Agaricomycetes</taxon>
        <taxon>Agaricomycetidae</taxon>
        <taxon>Atheliales</taxon>
        <taxon>Atheliaceae</taxon>
        <taxon>Piloderma</taxon>
    </lineage>
</organism>
<accession>A0A0C3FJJ4</accession>
<dbReference type="Proteomes" id="UP000054166">
    <property type="component" value="Unassembled WGS sequence"/>
</dbReference>
<sequence length="372" mass="42578">MAPYARWVKESFKQTLIDACKEYLDTNDRGSEKTQSKLITHVADEIGAIAKDKTEDVPDNLEKCVQIWLGNYAAGHAKDARPSKSKAETRDHPTSSKTWTAKSVCAHLFADRISNEQKRLSDDGEKDIGKYRAALSTVFEELSDEEVKHCEETAVKWNTEPLPDEIQHKLSKTIPTEVTDFLKFMNHQTRASFIAFAAYNNEDGQQTYARYETDGLQFFASKLEYRKGLNNIQDLWKTFNLEHTEEADGEETLESDKDSYPLLPGNVLELCLSRRKAVMRQFMGATRHYYKINGCPPWARIADNPSQHIAKKSRPDSDHKLQEPSYMKSNAVDAWLKRWLKLQKRNKSTATNIKCTPPSNSKVSSELFNSNW</sequence>
<gene>
    <name evidence="2" type="ORF">PILCRDRAFT_9884</name>
</gene>
<reference evidence="3" key="2">
    <citation type="submission" date="2015-01" db="EMBL/GenBank/DDBJ databases">
        <title>Evolutionary Origins and Diversification of the Mycorrhizal Mutualists.</title>
        <authorList>
            <consortium name="DOE Joint Genome Institute"/>
            <consortium name="Mycorrhizal Genomics Consortium"/>
            <person name="Kohler A."/>
            <person name="Kuo A."/>
            <person name="Nagy L.G."/>
            <person name="Floudas D."/>
            <person name="Copeland A."/>
            <person name="Barry K.W."/>
            <person name="Cichocki N."/>
            <person name="Veneault-Fourrey C."/>
            <person name="LaButti K."/>
            <person name="Lindquist E.A."/>
            <person name="Lipzen A."/>
            <person name="Lundell T."/>
            <person name="Morin E."/>
            <person name="Murat C."/>
            <person name="Riley R."/>
            <person name="Ohm R."/>
            <person name="Sun H."/>
            <person name="Tunlid A."/>
            <person name="Henrissat B."/>
            <person name="Grigoriev I.V."/>
            <person name="Hibbett D.S."/>
            <person name="Martin F."/>
        </authorList>
    </citation>
    <scope>NUCLEOTIDE SEQUENCE [LARGE SCALE GENOMIC DNA]</scope>
    <source>
        <strain evidence="3">F 1598</strain>
    </source>
</reference>